<dbReference type="AlphaFoldDB" id="A0AAQ3PVF6"/>
<evidence type="ECO:0000256" key="1">
    <source>
        <dbReference type="ARBA" id="ARBA00022723"/>
    </source>
</evidence>
<dbReference type="Pfam" id="PF01397">
    <property type="entry name" value="Terpene_synth"/>
    <property type="match status" value="1"/>
</dbReference>
<evidence type="ECO:0000256" key="2">
    <source>
        <dbReference type="SAM" id="MobiDB-lite"/>
    </source>
</evidence>
<dbReference type="SUPFAM" id="SSF48239">
    <property type="entry name" value="Terpenoid cyclases/Protein prenyltransferases"/>
    <property type="match status" value="1"/>
</dbReference>
<protein>
    <submittedName>
        <fullName evidence="5">Uncharacterized protein</fullName>
    </submittedName>
</protein>
<feature type="domain" description="Terpene synthase N-terminal" evidence="3">
    <location>
        <begin position="87"/>
        <end position="145"/>
    </location>
</feature>
<dbReference type="GO" id="GO:0016114">
    <property type="term" value="P:terpenoid biosynthetic process"/>
    <property type="evidence" value="ECO:0007669"/>
    <property type="project" value="InterPro"/>
</dbReference>
<evidence type="ECO:0000313" key="5">
    <source>
        <dbReference type="EMBL" id="WVZ57011.1"/>
    </source>
</evidence>
<dbReference type="Pfam" id="PF03936">
    <property type="entry name" value="Terpene_synth_C"/>
    <property type="match status" value="1"/>
</dbReference>
<gene>
    <name evidence="5" type="ORF">U9M48_007459</name>
</gene>
<evidence type="ECO:0000313" key="6">
    <source>
        <dbReference type="Proteomes" id="UP001341281"/>
    </source>
</evidence>
<sequence length="443" mass="49844">MEAEAGDGAGEATGDGSTRWGPPDRQQPRFGLNGPASPPVPALKLHSTAIAPRSTTTDIETLPPSAMPPELASARPLPPMAALEQIFIAEIANDPRGLLSLYNAAHFFIDGEMELEEAILFARHHLELLKSSLKSPLAGQVTRALKLPLPRTVKRLEALQYMSEYTDEQTWWNDIFQEIELSFSRDRVVEVFFWANGVFHEQEYLRARIMLTKIYQLVTTLDDIYDVRATLDDSRRLTEALRRWDVRAVSTLPEYLRKFCLMLLRTFQEIEDELEPEERYRCLQSSDAYLKEAEFFHHNHKPTFEEKLEVSLVSFGGKIAAAGILIGMCGDHEAPRDAFDWALKGESCSGKNVKDAASCVQCYMNEYNVTSEVAIAEIGYLIEDARKAANQALFDHPDLLPVVQRVNNLSVCMLFSYDGGTDAFTSGKDMKDTVERLFINPLS</sequence>
<dbReference type="EMBL" id="CP144746">
    <property type="protein sequence ID" value="WVZ57011.1"/>
    <property type="molecule type" value="Genomic_DNA"/>
</dbReference>
<evidence type="ECO:0000259" key="3">
    <source>
        <dbReference type="Pfam" id="PF01397"/>
    </source>
</evidence>
<dbReference type="InterPro" id="IPR001906">
    <property type="entry name" value="Terpene_synth_N"/>
</dbReference>
<keyword evidence="6" id="KW-1185">Reference proteome</keyword>
<dbReference type="Proteomes" id="UP001341281">
    <property type="component" value="Chromosome 02"/>
</dbReference>
<dbReference type="InterPro" id="IPR005630">
    <property type="entry name" value="Terpene_synthase_metal-bd"/>
</dbReference>
<dbReference type="InterPro" id="IPR008949">
    <property type="entry name" value="Isoprenoid_synthase_dom_sf"/>
</dbReference>
<reference evidence="5 6" key="1">
    <citation type="submission" date="2024-02" db="EMBL/GenBank/DDBJ databases">
        <title>High-quality chromosome-scale genome assembly of Pensacola bahiagrass (Paspalum notatum Flugge var. saurae).</title>
        <authorList>
            <person name="Vega J.M."/>
            <person name="Podio M."/>
            <person name="Orjuela J."/>
            <person name="Siena L.A."/>
            <person name="Pessino S.C."/>
            <person name="Combes M.C."/>
            <person name="Mariac C."/>
            <person name="Albertini E."/>
            <person name="Pupilli F."/>
            <person name="Ortiz J.P.A."/>
            <person name="Leblanc O."/>
        </authorList>
    </citation>
    <scope>NUCLEOTIDE SEQUENCE [LARGE SCALE GENOMIC DNA]</scope>
    <source>
        <strain evidence="5">R1</strain>
        <tissue evidence="5">Leaf</tissue>
    </source>
</reference>
<dbReference type="InterPro" id="IPR008930">
    <property type="entry name" value="Terpenoid_cyclase/PrenylTrfase"/>
</dbReference>
<dbReference type="InterPro" id="IPR036965">
    <property type="entry name" value="Terpene_synth_N_sf"/>
</dbReference>
<dbReference type="Gene3D" id="1.10.600.10">
    <property type="entry name" value="Farnesyl Diphosphate Synthase"/>
    <property type="match status" value="1"/>
</dbReference>
<dbReference type="PANTHER" id="PTHR31225">
    <property type="entry name" value="OS04G0344100 PROTEIN-RELATED"/>
    <property type="match status" value="1"/>
</dbReference>
<dbReference type="GO" id="GO:0010333">
    <property type="term" value="F:terpene synthase activity"/>
    <property type="evidence" value="ECO:0007669"/>
    <property type="project" value="InterPro"/>
</dbReference>
<keyword evidence="1" id="KW-0479">Metal-binding</keyword>
<feature type="region of interest" description="Disordered" evidence="2">
    <location>
        <begin position="1"/>
        <end position="42"/>
    </location>
</feature>
<dbReference type="PANTHER" id="PTHR31225:SF182">
    <property type="entry name" value="TERPENE SYNTHASE"/>
    <property type="match status" value="1"/>
</dbReference>
<dbReference type="GO" id="GO:0000287">
    <property type="term" value="F:magnesium ion binding"/>
    <property type="evidence" value="ECO:0007669"/>
    <property type="project" value="InterPro"/>
</dbReference>
<evidence type="ECO:0000259" key="4">
    <source>
        <dbReference type="Pfam" id="PF03936"/>
    </source>
</evidence>
<accession>A0AAQ3PVF6</accession>
<feature type="region of interest" description="Disordered" evidence="2">
    <location>
        <begin position="54"/>
        <end position="73"/>
    </location>
</feature>
<feature type="domain" description="Terpene synthase metal-binding" evidence="4">
    <location>
        <begin position="179"/>
        <end position="344"/>
    </location>
</feature>
<dbReference type="Gene3D" id="1.50.10.130">
    <property type="entry name" value="Terpene synthase, N-terminal domain"/>
    <property type="match status" value="1"/>
</dbReference>
<proteinExistence type="predicted"/>
<dbReference type="InterPro" id="IPR050148">
    <property type="entry name" value="Terpene_synthase-like"/>
</dbReference>
<dbReference type="SUPFAM" id="SSF48576">
    <property type="entry name" value="Terpenoid synthases"/>
    <property type="match status" value="1"/>
</dbReference>
<name>A0AAQ3PVF6_PASNO</name>
<organism evidence="5 6">
    <name type="scientific">Paspalum notatum var. saurae</name>
    <dbReference type="NCBI Taxonomy" id="547442"/>
    <lineage>
        <taxon>Eukaryota</taxon>
        <taxon>Viridiplantae</taxon>
        <taxon>Streptophyta</taxon>
        <taxon>Embryophyta</taxon>
        <taxon>Tracheophyta</taxon>
        <taxon>Spermatophyta</taxon>
        <taxon>Magnoliopsida</taxon>
        <taxon>Liliopsida</taxon>
        <taxon>Poales</taxon>
        <taxon>Poaceae</taxon>
        <taxon>PACMAD clade</taxon>
        <taxon>Panicoideae</taxon>
        <taxon>Andropogonodae</taxon>
        <taxon>Paspaleae</taxon>
        <taxon>Paspalinae</taxon>
        <taxon>Paspalum</taxon>
    </lineage>
</organism>